<protein>
    <submittedName>
        <fullName evidence="1">23727_t:CDS:1</fullName>
    </submittedName>
</protein>
<feature type="non-terminal residue" evidence="1">
    <location>
        <position position="1"/>
    </location>
</feature>
<evidence type="ECO:0000313" key="2">
    <source>
        <dbReference type="Proteomes" id="UP000789920"/>
    </source>
</evidence>
<dbReference type="EMBL" id="CAJVQC010056141">
    <property type="protein sequence ID" value="CAG8796099.1"/>
    <property type="molecule type" value="Genomic_DNA"/>
</dbReference>
<accession>A0ACA9RKW2</accession>
<name>A0ACA9RKW2_9GLOM</name>
<feature type="non-terminal residue" evidence="1">
    <location>
        <position position="64"/>
    </location>
</feature>
<keyword evidence="2" id="KW-1185">Reference proteome</keyword>
<reference evidence="1" key="1">
    <citation type="submission" date="2021-06" db="EMBL/GenBank/DDBJ databases">
        <authorList>
            <person name="Kallberg Y."/>
            <person name="Tangrot J."/>
            <person name="Rosling A."/>
        </authorList>
    </citation>
    <scope>NUCLEOTIDE SEQUENCE</scope>
    <source>
        <strain evidence="1">MA461A</strain>
    </source>
</reference>
<gene>
    <name evidence="1" type="ORF">RPERSI_LOCUS20092</name>
</gene>
<organism evidence="1 2">
    <name type="scientific">Racocetra persica</name>
    <dbReference type="NCBI Taxonomy" id="160502"/>
    <lineage>
        <taxon>Eukaryota</taxon>
        <taxon>Fungi</taxon>
        <taxon>Fungi incertae sedis</taxon>
        <taxon>Mucoromycota</taxon>
        <taxon>Glomeromycotina</taxon>
        <taxon>Glomeromycetes</taxon>
        <taxon>Diversisporales</taxon>
        <taxon>Gigasporaceae</taxon>
        <taxon>Racocetra</taxon>
    </lineage>
</organism>
<evidence type="ECO:0000313" key="1">
    <source>
        <dbReference type="EMBL" id="CAG8796099.1"/>
    </source>
</evidence>
<dbReference type="Proteomes" id="UP000789920">
    <property type="component" value="Unassembled WGS sequence"/>
</dbReference>
<comment type="caution">
    <text evidence="1">The sequence shown here is derived from an EMBL/GenBank/DDBJ whole genome shotgun (WGS) entry which is preliminary data.</text>
</comment>
<sequence length="64" mass="7607">ELEVFKATMEYFRQAANRYQTKQLELIENEKAIELAKMEYIKVTQTRNHVNNEGPSFNNRKSGR</sequence>
<proteinExistence type="predicted"/>